<sequence>MIQFGPTGAFRKADVTSRATDHAERAFLPGDPGVTRISDQPFRRQRIRPLEPAWAAAEKARATAILALRACHTLLLDARERRSGPQARVGQITQGEAPPAGRSLALYAHFTPHGGVSEMVLWQLREYARLGFRIIFISAAPSIDRSAWEEVRRVTELVLHRRNYGLDFGAWSDTLNTVGHSAEPWDELLLVNDSVLGPIHPLDMTIERMRAAGEGLFGMTESVQHAPHLQSYFLLARGVAATADTISFLRTVRLSASKHRLIQSCEIGLSRHMRALGHQVAALWSYAEMERAIVASEAETAALEAMLPGLAKQPLPAGPARPLAMRRALLDFPLNPVHHFAGLLLRQFAFPFLKTELVLRNPARSPEAVDWRELIPSGSPVPPRLIADHLLLQQQPLRRREPSLVLLGNGDMAGSSSAPDAPAGSAAWRRRLEAAWARRHAPEADPAPVTMAPSATLLKRAARGGLVLAFSHDDYADNCGGVQNVIGAEQRSFAAEGMGYLHLAPARPREGLVDPADDAHFLVRLDGVALGVARLPDLLAALGQLGQQGVVTAGIVHHLAGHAPEHVLALLQAADIRQPLFWLHDFGTLCQSSALLRNDIAFCGAPPASSAACMVCVHGAARAQHLARMRDFFSAARPTVLAPSHFALDFWKRHGDYAHAEVAVVPPARLVATPIRLGMRKPDRRLRVAHLGTRDFHKGWQVFMALAQRFADDPRYEFLQLGLPNGAPLPQQLRSIPVRVQPDRREAMADAVADQQIDIVVNWSLCQETFSFTVHEALAGGAFVVARAEAGNVWPAITANAPDRGIAVEDETQLETLFAGDRLQELLGASPPIRRLLLTSGASAEWLLARRSEGLPSRMKQHV</sequence>
<proteinExistence type="predicted"/>
<evidence type="ECO:0000313" key="2">
    <source>
        <dbReference type="Proteomes" id="UP001138751"/>
    </source>
</evidence>
<dbReference type="SUPFAM" id="SSF53756">
    <property type="entry name" value="UDP-Glycosyltransferase/glycogen phosphorylase"/>
    <property type="match status" value="1"/>
</dbReference>
<comment type="caution">
    <text evidence="1">The sequence shown here is derived from an EMBL/GenBank/DDBJ whole genome shotgun (WGS) entry which is preliminary data.</text>
</comment>
<evidence type="ECO:0008006" key="3">
    <source>
        <dbReference type="Google" id="ProtNLM"/>
    </source>
</evidence>
<accession>A0A9X9X354</accession>
<dbReference type="Proteomes" id="UP001138751">
    <property type="component" value="Unassembled WGS sequence"/>
</dbReference>
<reference evidence="1" key="1">
    <citation type="submission" date="2020-01" db="EMBL/GenBank/DDBJ databases">
        <authorList>
            <person name="Rat A."/>
        </authorList>
    </citation>
    <scope>NUCLEOTIDE SEQUENCE</scope>
    <source>
        <strain evidence="1">LMG 31231</strain>
    </source>
</reference>
<protein>
    <recommendedName>
        <fullName evidence="3">Glycosyltransferase</fullName>
    </recommendedName>
</protein>
<name>A0A9X9X354_9PROT</name>
<keyword evidence="2" id="KW-1185">Reference proteome</keyword>
<reference evidence="1" key="2">
    <citation type="journal article" date="2021" name="Syst. Appl. Microbiol.">
        <title>Roseomonas hellenica sp. nov., isolated from roots of wild-growing Alkanna tinctoria.</title>
        <authorList>
            <person name="Rat A."/>
            <person name="Naranjo H.D."/>
            <person name="Lebbe L."/>
            <person name="Cnockaert M."/>
            <person name="Krigas N."/>
            <person name="Grigoriadou K."/>
            <person name="Maloupa E."/>
            <person name="Willems A."/>
        </authorList>
    </citation>
    <scope>NUCLEOTIDE SEQUENCE</scope>
    <source>
        <strain evidence="1">LMG 31231</strain>
    </source>
</reference>
<dbReference type="Pfam" id="PF05045">
    <property type="entry name" value="RgpF"/>
    <property type="match status" value="1"/>
</dbReference>
<dbReference type="AlphaFoldDB" id="A0A9X9X354"/>
<dbReference type="InterPro" id="IPR007739">
    <property type="entry name" value="RgpF"/>
</dbReference>
<dbReference type="EMBL" id="JAAEDM010000092">
    <property type="protein sequence ID" value="MBR0673833.1"/>
    <property type="molecule type" value="Genomic_DNA"/>
</dbReference>
<organism evidence="1 2">
    <name type="scientific">Neoroseomonas soli</name>
    <dbReference type="NCBI Taxonomy" id="1081025"/>
    <lineage>
        <taxon>Bacteria</taxon>
        <taxon>Pseudomonadati</taxon>
        <taxon>Pseudomonadota</taxon>
        <taxon>Alphaproteobacteria</taxon>
        <taxon>Acetobacterales</taxon>
        <taxon>Acetobacteraceae</taxon>
        <taxon>Neoroseomonas</taxon>
    </lineage>
</organism>
<gene>
    <name evidence="1" type="ORF">GXW76_21860</name>
</gene>
<dbReference type="RefSeq" id="WP_211864233.1">
    <property type="nucleotide sequence ID" value="NZ_JAAEDM010000092.1"/>
</dbReference>
<evidence type="ECO:0000313" key="1">
    <source>
        <dbReference type="EMBL" id="MBR0673833.1"/>
    </source>
</evidence>